<dbReference type="Proteomes" id="UP000256805">
    <property type="component" value="Unassembled WGS sequence"/>
</dbReference>
<evidence type="ECO:0000313" key="4">
    <source>
        <dbReference type="Proteomes" id="UP000256805"/>
    </source>
</evidence>
<feature type="region of interest" description="Disordered" evidence="1">
    <location>
        <begin position="68"/>
        <end position="179"/>
    </location>
</feature>
<dbReference type="Pfam" id="PF11740">
    <property type="entry name" value="KfrA_N"/>
    <property type="match status" value="1"/>
</dbReference>
<dbReference type="EMBL" id="OVTA01000073">
    <property type="protein sequence ID" value="SPS02465.1"/>
    <property type="molecule type" value="Genomic_DNA"/>
</dbReference>
<evidence type="ECO:0000256" key="1">
    <source>
        <dbReference type="SAM" id="MobiDB-lite"/>
    </source>
</evidence>
<protein>
    <submittedName>
        <fullName evidence="3">KfrA protein</fullName>
    </submittedName>
</protein>
<feature type="domain" description="KfrA N-terminal DNA-binding" evidence="2">
    <location>
        <begin position="5"/>
        <end position="71"/>
    </location>
</feature>
<dbReference type="AlphaFoldDB" id="A0A375JB99"/>
<feature type="compositionally biased region" description="Basic and acidic residues" evidence="1">
    <location>
        <begin position="149"/>
        <end position="162"/>
    </location>
</feature>
<dbReference type="InterPro" id="IPR021104">
    <property type="entry name" value="KfrA_DNA-bd_N"/>
</dbReference>
<reference evidence="3 4" key="1">
    <citation type="submission" date="2018-01" db="EMBL/GenBank/DDBJ databases">
        <authorList>
            <person name="Gaut B.S."/>
            <person name="Morton B.R."/>
            <person name="Clegg M.T."/>
            <person name="Duvall M.R."/>
        </authorList>
    </citation>
    <scope>NUCLEOTIDE SEQUENCE [LARGE SCALE GENOMIC DNA]</scope>
    <source>
        <strain evidence="3">Cupriavidus taiwanensis cmp 52</strain>
    </source>
</reference>
<gene>
    <name evidence="3" type="ORF">CBM2634_U100008</name>
</gene>
<name>A0A375JB99_9BURK</name>
<accession>A0A375JB99</accession>
<evidence type="ECO:0000313" key="3">
    <source>
        <dbReference type="EMBL" id="SPS02465.1"/>
    </source>
</evidence>
<evidence type="ECO:0000259" key="2">
    <source>
        <dbReference type="Pfam" id="PF11740"/>
    </source>
</evidence>
<feature type="compositionally biased region" description="Low complexity" evidence="1">
    <location>
        <begin position="115"/>
        <end position="126"/>
    </location>
</feature>
<sequence>MRKRSMGTPAEVLQAFWQELRRRTRVIIDHSDLPDALKDIVAGAVQTNWQAANEAATGQPVTLRDEARHAASLPRQNATPRGPRPRRPGRNWPLSRRSWPRHATRTTPCRRTSLGAPGARGDPGAAGSEGGGAGGCRAAAGGTAYPILDRARARPRAGDHRAGTSPGQRTPRIGPATQR</sequence>
<proteinExistence type="predicted"/>
<organism evidence="3 4">
    <name type="scientific">Cupriavidus taiwanensis</name>
    <dbReference type="NCBI Taxonomy" id="164546"/>
    <lineage>
        <taxon>Bacteria</taxon>
        <taxon>Pseudomonadati</taxon>
        <taxon>Pseudomonadota</taxon>
        <taxon>Betaproteobacteria</taxon>
        <taxon>Burkholderiales</taxon>
        <taxon>Burkholderiaceae</taxon>
        <taxon>Cupriavidus</taxon>
    </lineage>
</organism>